<dbReference type="OrthoDB" id="2966456at2"/>
<evidence type="ECO:0000313" key="1">
    <source>
        <dbReference type="EMBL" id="RAP76675.1"/>
    </source>
</evidence>
<dbReference type="AlphaFoldDB" id="A0A328U6U5"/>
<keyword evidence="2" id="KW-1185">Reference proteome</keyword>
<organism evidence="1 2">
    <name type="scientific">Paenibacillus montanisoli</name>
    <dbReference type="NCBI Taxonomy" id="2081970"/>
    <lineage>
        <taxon>Bacteria</taxon>
        <taxon>Bacillati</taxon>
        <taxon>Bacillota</taxon>
        <taxon>Bacilli</taxon>
        <taxon>Bacillales</taxon>
        <taxon>Paenibacillaceae</taxon>
        <taxon>Paenibacillus</taxon>
    </lineage>
</organism>
<dbReference type="RefSeq" id="WP_112882890.1">
    <property type="nucleotide sequence ID" value="NZ_QLUW01000002.1"/>
</dbReference>
<dbReference type="EMBL" id="QLUW01000002">
    <property type="protein sequence ID" value="RAP76675.1"/>
    <property type="molecule type" value="Genomic_DNA"/>
</dbReference>
<protein>
    <submittedName>
        <fullName evidence="1">Uncharacterized protein</fullName>
    </submittedName>
</protein>
<accession>A0A328U6U5</accession>
<name>A0A328U6U5_9BACL</name>
<dbReference type="Proteomes" id="UP000249260">
    <property type="component" value="Unassembled WGS sequence"/>
</dbReference>
<comment type="caution">
    <text evidence="1">The sequence shown here is derived from an EMBL/GenBank/DDBJ whole genome shotgun (WGS) entry which is preliminary data.</text>
</comment>
<proteinExistence type="predicted"/>
<reference evidence="1 2" key="1">
    <citation type="submission" date="2018-06" db="EMBL/GenBank/DDBJ databases">
        <title>Paenibacillus montanisoli sp. nov., isolated from mountain area soil.</title>
        <authorList>
            <person name="Wu M."/>
        </authorList>
    </citation>
    <scope>NUCLEOTIDE SEQUENCE [LARGE SCALE GENOMIC DNA]</scope>
    <source>
        <strain evidence="1 2">RA17</strain>
    </source>
</reference>
<sequence length="169" mass="18613">MQPIYSVQLHLPEDKLPGYYAQIVKGIADTVTLLDRDKTLLFVHSLAEAEAIEAFVAKYNVTCEYGQWVQLDDTWSIQMRTFTDYGLITRSENRFLDLALASVVSLSPGTAPDAELALAAEQADEHALAWQTQNDGQRLIAVDRHQTALIAGIARAYRCSSSVVLAAAD</sequence>
<evidence type="ECO:0000313" key="2">
    <source>
        <dbReference type="Proteomes" id="UP000249260"/>
    </source>
</evidence>
<gene>
    <name evidence="1" type="ORF">DL346_15080</name>
</gene>